<reference evidence="4" key="2">
    <citation type="submission" date="2020-09" db="EMBL/GenBank/DDBJ databases">
        <authorList>
            <person name="Sun Q."/>
            <person name="Ohkuma M."/>
        </authorList>
    </citation>
    <scope>NUCLEOTIDE SEQUENCE</scope>
    <source>
        <strain evidence="4">JCM 14371</strain>
    </source>
</reference>
<dbReference type="PANTHER" id="PTHR43240:SF5">
    <property type="entry name" value="1,4-DIHYDROXY-2-NAPHTHOYL-COA THIOESTERASE 1"/>
    <property type="match status" value="1"/>
</dbReference>
<dbReference type="RefSeq" id="WP_229670820.1">
    <property type="nucleotide sequence ID" value="NZ_BMOE01000003.1"/>
</dbReference>
<comment type="similarity">
    <text evidence="1">Belongs to the thioesterase PaaI family.</text>
</comment>
<dbReference type="CDD" id="cd03443">
    <property type="entry name" value="PaaI_thioesterase"/>
    <property type="match status" value="1"/>
</dbReference>
<dbReference type="NCBIfam" id="TIGR00369">
    <property type="entry name" value="unchar_dom_1"/>
    <property type="match status" value="1"/>
</dbReference>
<dbReference type="GO" id="GO:0061522">
    <property type="term" value="F:1,4-dihydroxy-2-naphthoyl-CoA thioesterase activity"/>
    <property type="evidence" value="ECO:0007669"/>
    <property type="project" value="TreeGrafter"/>
</dbReference>
<reference evidence="4" key="1">
    <citation type="journal article" date="2014" name="Int. J. Syst. Evol. Microbiol.">
        <title>Complete genome sequence of Corynebacterium casei LMG S-19264T (=DSM 44701T), isolated from a smear-ripened cheese.</title>
        <authorList>
            <consortium name="US DOE Joint Genome Institute (JGI-PGF)"/>
            <person name="Walter F."/>
            <person name="Albersmeier A."/>
            <person name="Kalinowski J."/>
            <person name="Ruckert C."/>
        </authorList>
    </citation>
    <scope>NUCLEOTIDE SEQUENCE</scope>
    <source>
        <strain evidence="4">JCM 14371</strain>
    </source>
</reference>
<feature type="domain" description="Thioesterase" evidence="3">
    <location>
        <begin position="55"/>
        <end position="133"/>
    </location>
</feature>
<evidence type="ECO:0000259" key="3">
    <source>
        <dbReference type="Pfam" id="PF03061"/>
    </source>
</evidence>
<sequence length="147" mass="15341">MTTPTDQNAAQTPSAADIALGRDTLLAHLGIRVTEAGPTRVVATMPVESRVHQPFGVLHGGASVALAESVASIGAYMNVRERGMIAVGQEINANHLRSVASGTVTATATPVFQGRTSEVWQIEIVDERGKAVCVSRCTLAVIAPPSR</sequence>
<dbReference type="AlphaFoldDB" id="A0A917UN16"/>
<dbReference type="EMBL" id="BMOE01000003">
    <property type="protein sequence ID" value="GGJ69550.1"/>
    <property type="molecule type" value="Genomic_DNA"/>
</dbReference>
<keyword evidence="5" id="KW-1185">Reference proteome</keyword>
<dbReference type="InterPro" id="IPR003736">
    <property type="entry name" value="PAAI_dom"/>
</dbReference>
<comment type="caution">
    <text evidence="4">The sequence shown here is derived from an EMBL/GenBank/DDBJ whole genome shotgun (WGS) entry which is preliminary data.</text>
</comment>
<dbReference type="SUPFAM" id="SSF54637">
    <property type="entry name" value="Thioesterase/thiol ester dehydrase-isomerase"/>
    <property type="match status" value="1"/>
</dbReference>
<keyword evidence="2" id="KW-0378">Hydrolase</keyword>
<evidence type="ECO:0000256" key="2">
    <source>
        <dbReference type="ARBA" id="ARBA00022801"/>
    </source>
</evidence>
<dbReference type="Proteomes" id="UP000635726">
    <property type="component" value="Unassembled WGS sequence"/>
</dbReference>
<dbReference type="Gene3D" id="3.10.129.10">
    <property type="entry name" value="Hotdog Thioesterase"/>
    <property type="match status" value="1"/>
</dbReference>
<evidence type="ECO:0000313" key="5">
    <source>
        <dbReference type="Proteomes" id="UP000635726"/>
    </source>
</evidence>
<evidence type="ECO:0000313" key="4">
    <source>
        <dbReference type="EMBL" id="GGJ69550.1"/>
    </source>
</evidence>
<gene>
    <name evidence="4" type="ORF">GCM10008939_12430</name>
</gene>
<protein>
    <submittedName>
        <fullName evidence="4">Esterase</fullName>
    </submittedName>
</protein>
<dbReference type="InterPro" id="IPR029069">
    <property type="entry name" value="HotDog_dom_sf"/>
</dbReference>
<dbReference type="Pfam" id="PF03061">
    <property type="entry name" value="4HBT"/>
    <property type="match status" value="1"/>
</dbReference>
<proteinExistence type="inferred from homology"/>
<dbReference type="PANTHER" id="PTHR43240">
    <property type="entry name" value="1,4-DIHYDROXY-2-NAPHTHOYL-COA THIOESTERASE 1"/>
    <property type="match status" value="1"/>
</dbReference>
<dbReference type="InterPro" id="IPR006683">
    <property type="entry name" value="Thioestr_dom"/>
</dbReference>
<accession>A0A917UN16</accession>
<dbReference type="GO" id="GO:0005829">
    <property type="term" value="C:cytosol"/>
    <property type="evidence" value="ECO:0007669"/>
    <property type="project" value="TreeGrafter"/>
</dbReference>
<name>A0A917UN16_9DEIO</name>
<evidence type="ECO:0000256" key="1">
    <source>
        <dbReference type="ARBA" id="ARBA00008324"/>
    </source>
</evidence>
<organism evidence="4 5">
    <name type="scientific">Deinococcus aquiradiocola</name>
    <dbReference type="NCBI Taxonomy" id="393059"/>
    <lineage>
        <taxon>Bacteria</taxon>
        <taxon>Thermotogati</taxon>
        <taxon>Deinococcota</taxon>
        <taxon>Deinococci</taxon>
        <taxon>Deinococcales</taxon>
        <taxon>Deinococcaceae</taxon>
        <taxon>Deinococcus</taxon>
    </lineage>
</organism>